<accession>A0A0D9W025</accession>
<proteinExistence type="predicted"/>
<dbReference type="AlphaFoldDB" id="A0A0D9W025"/>
<feature type="domain" description="N-acetyltransferase" evidence="1">
    <location>
        <begin position="204"/>
        <end position="383"/>
    </location>
</feature>
<dbReference type="Gene3D" id="3.40.630.30">
    <property type="match status" value="3"/>
</dbReference>
<dbReference type="PANTHER" id="PTHR46067">
    <property type="entry name" value="ACYL-COA N-ACYLTRANSFERASES (NAT) SUPERFAMILY PROTEIN"/>
    <property type="match status" value="1"/>
</dbReference>
<evidence type="ECO:0000313" key="3">
    <source>
        <dbReference type="Proteomes" id="UP000032180"/>
    </source>
</evidence>
<dbReference type="Gramene" id="LPERR03G31400.1">
    <property type="protein sequence ID" value="LPERR03G31400.1"/>
    <property type="gene ID" value="LPERR03G31400"/>
</dbReference>
<dbReference type="EnsemblPlants" id="LPERR03G31400.1">
    <property type="protein sequence ID" value="LPERR03G31400.1"/>
    <property type="gene ID" value="LPERR03G31400"/>
</dbReference>
<dbReference type="PROSITE" id="PS51186">
    <property type="entry name" value="GNAT"/>
    <property type="match status" value="2"/>
</dbReference>
<dbReference type="eggNOG" id="ENOG502RXXF">
    <property type="taxonomic scope" value="Eukaryota"/>
</dbReference>
<dbReference type="InterPro" id="IPR000182">
    <property type="entry name" value="GNAT_dom"/>
</dbReference>
<dbReference type="HOGENOM" id="CLU_795400_0_0_1"/>
<feature type="domain" description="N-acetyltransferase" evidence="1">
    <location>
        <begin position="20"/>
        <end position="181"/>
    </location>
</feature>
<evidence type="ECO:0000313" key="2">
    <source>
        <dbReference type="EnsemblPlants" id="LPERR03G31400.1"/>
    </source>
</evidence>
<dbReference type="Proteomes" id="UP000032180">
    <property type="component" value="Chromosome 3"/>
</dbReference>
<reference evidence="3" key="2">
    <citation type="submission" date="2013-12" db="EMBL/GenBank/DDBJ databases">
        <authorList>
            <person name="Yu Y."/>
            <person name="Lee S."/>
            <person name="de Baynast K."/>
            <person name="Wissotski M."/>
            <person name="Liu L."/>
            <person name="Talag J."/>
            <person name="Goicoechea J."/>
            <person name="Angelova A."/>
            <person name="Jetty R."/>
            <person name="Kudrna D."/>
            <person name="Golser W."/>
            <person name="Rivera L."/>
            <person name="Zhang J."/>
            <person name="Wing R."/>
        </authorList>
    </citation>
    <scope>NUCLEOTIDE SEQUENCE</scope>
</reference>
<dbReference type="Pfam" id="PF13302">
    <property type="entry name" value="Acetyltransf_3"/>
    <property type="match status" value="2"/>
</dbReference>
<dbReference type="PANTHER" id="PTHR46067:SF30">
    <property type="entry name" value="OS03G0794200 PROTEIN"/>
    <property type="match status" value="1"/>
</dbReference>
<keyword evidence="3" id="KW-1185">Reference proteome</keyword>
<reference evidence="2 3" key="1">
    <citation type="submission" date="2012-08" db="EMBL/GenBank/DDBJ databases">
        <title>Oryza genome evolution.</title>
        <authorList>
            <person name="Wing R.A."/>
        </authorList>
    </citation>
    <scope>NUCLEOTIDE SEQUENCE</scope>
</reference>
<dbReference type="SUPFAM" id="SSF55729">
    <property type="entry name" value="Acyl-CoA N-acyltransferases (Nat)"/>
    <property type="match status" value="2"/>
</dbReference>
<protein>
    <recommendedName>
        <fullName evidence="1">N-acetyltransferase domain-containing protein</fullName>
    </recommendedName>
</protein>
<dbReference type="STRING" id="77586.A0A0D9W025"/>
<sequence length="403" mass="44081">METRQEPQAVAPTASGGVEVTLRRFELSDLDAMMAWASDPEVAAFCRWEPYDSTDHLLAYLRDTVLPHPWIRAICLAAAAAGDDDRPVGAVSVTPTADACRGELGYVVARAHWGKGVATAAARRAVAAVFGEVEGLERVEALVDVRNAASQRVLEKAGFRREDVLRKYRVIKGDVKDMVIYSFVSTDSLTTAGREEEEAHPMEVTLRRFELSDLDAMMAWASDPEVAAFCRWEPYESTDHLLAYLRDTVLPHPWFRAICLAAAGDERPVGQVSVWPYADEGGQELGYVLARAHWGKGVATAAVRRVVATVFGEGVATAAARRAVAAVFGEVEGLERVEALVDVKNAASQRVLEKAGFRREGVLRRHYWHKGRVRDLVMFSFISSNPLPNTAGSKAAKSETAKG</sequence>
<dbReference type="InterPro" id="IPR016181">
    <property type="entry name" value="Acyl_CoA_acyltransferase"/>
</dbReference>
<dbReference type="GO" id="GO:0016747">
    <property type="term" value="F:acyltransferase activity, transferring groups other than amino-acyl groups"/>
    <property type="evidence" value="ECO:0007669"/>
    <property type="project" value="InterPro"/>
</dbReference>
<reference evidence="2" key="3">
    <citation type="submission" date="2015-04" db="UniProtKB">
        <authorList>
            <consortium name="EnsemblPlants"/>
        </authorList>
    </citation>
    <scope>IDENTIFICATION</scope>
</reference>
<name>A0A0D9W025_9ORYZ</name>
<organism evidence="2 3">
    <name type="scientific">Leersia perrieri</name>
    <dbReference type="NCBI Taxonomy" id="77586"/>
    <lineage>
        <taxon>Eukaryota</taxon>
        <taxon>Viridiplantae</taxon>
        <taxon>Streptophyta</taxon>
        <taxon>Embryophyta</taxon>
        <taxon>Tracheophyta</taxon>
        <taxon>Spermatophyta</taxon>
        <taxon>Magnoliopsida</taxon>
        <taxon>Liliopsida</taxon>
        <taxon>Poales</taxon>
        <taxon>Poaceae</taxon>
        <taxon>BOP clade</taxon>
        <taxon>Oryzoideae</taxon>
        <taxon>Oryzeae</taxon>
        <taxon>Oryzinae</taxon>
        <taxon>Leersia</taxon>
    </lineage>
</organism>
<evidence type="ECO:0000259" key="1">
    <source>
        <dbReference type="PROSITE" id="PS51186"/>
    </source>
</evidence>